<keyword evidence="4" id="KW-0597">Phosphoprotein</keyword>
<dbReference type="Pfam" id="PF10248">
    <property type="entry name" value="Mlf1IP"/>
    <property type="match status" value="1"/>
</dbReference>
<feature type="compositionally biased region" description="Low complexity" evidence="5">
    <location>
        <begin position="253"/>
        <end position="269"/>
    </location>
</feature>
<feature type="region of interest" description="Disordered" evidence="5">
    <location>
        <begin position="202"/>
        <end position="309"/>
    </location>
</feature>
<evidence type="ECO:0000313" key="6">
    <source>
        <dbReference type="EMBL" id="KAK7869667.1"/>
    </source>
</evidence>
<evidence type="ECO:0008006" key="8">
    <source>
        <dbReference type="Google" id="ProtNLM"/>
    </source>
</evidence>
<comment type="caution">
    <text evidence="6">The sequence shown here is derived from an EMBL/GenBank/DDBJ whole genome shotgun (WGS) entry which is preliminary data.</text>
</comment>
<dbReference type="AlphaFoldDB" id="A0AAN9ZBG0"/>
<dbReference type="Proteomes" id="UP001378592">
    <property type="component" value="Unassembled WGS sequence"/>
</dbReference>
<keyword evidence="3" id="KW-0963">Cytoplasm</keyword>
<evidence type="ECO:0000256" key="1">
    <source>
        <dbReference type="ARBA" id="ARBA00004496"/>
    </source>
</evidence>
<proteinExistence type="inferred from homology"/>
<sequence>MSLFGSLMGDFEEDPFFGAHMRTMRQMNNMMNSMFADPFGFMDSMGPPALTGPHSRALAPMGGRRPGGDLMPFGFMNMNRIFPDFDQLGNDPNCHSFSSSTVMTMTSGPDGRPQVYQASSSTRTAPGGVKEVKKTVCDSRTGVKKMAIGHHIGERGHVLEREQNLHSGDKEERQEFINLDEEEAVDFNKEFEEKTRRSAGAISYNVGSRHAPGQRRERETMRALPPATNTSSSRVRSRGNIEHRRRNYPSLPAPSSSVSDSTLSDASTVVLPASPSHTMGGQERARKRGHEPEGEQSHKALKPDHETQM</sequence>
<name>A0AAN9ZBG0_9ORTH</name>
<feature type="region of interest" description="Disordered" evidence="5">
    <location>
        <begin position="104"/>
        <end position="130"/>
    </location>
</feature>
<evidence type="ECO:0000256" key="4">
    <source>
        <dbReference type="ARBA" id="ARBA00022553"/>
    </source>
</evidence>
<evidence type="ECO:0000256" key="5">
    <source>
        <dbReference type="SAM" id="MobiDB-lite"/>
    </source>
</evidence>
<dbReference type="PANTHER" id="PTHR13105">
    <property type="entry name" value="MYELOID LEUKEMIA FACTOR"/>
    <property type="match status" value="1"/>
</dbReference>
<dbReference type="InterPro" id="IPR019376">
    <property type="entry name" value="Myeloid_leukemia_factor"/>
</dbReference>
<keyword evidence="7" id="KW-1185">Reference proteome</keyword>
<accession>A0AAN9ZBG0</accession>
<evidence type="ECO:0000313" key="7">
    <source>
        <dbReference type="Proteomes" id="UP001378592"/>
    </source>
</evidence>
<comment type="similarity">
    <text evidence="2">Belongs to the MLF family.</text>
</comment>
<dbReference type="GO" id="GO:0005737">
    <property type="term" value="C:cytoplasm"/>
    <property type="evidence" value="ECO:0007669"/>
    <property type="project" value="UniProtKB-SubCell"/>
</dbReference>
<comment type="subcellular location">
    <subcellularLocation>
        <location evidence="1">Cytoplasm</location>
    </subcellularLocation>
</comment>
<feature type="compositionally biased region" description="Basic and acidic residues" evidence="5">
    <location>
        <begin position="290"/>
        <end position="309"/>
    </location>
</feature>
<evidence type="ECO:0000256" key="2">
    <source>
        <dbReference type="ARBA" id="ARBA00008332"/>
    </source>
</evidence>
<dbReference type="EMBL" id="JAZDUA010000071">
    <property type="protein sequence ID" value="KAK7869667.1"/>
    <property type="molecule type" value="Genomic_DNA"/>
</dbReference>
<evidence type="ECO:0000256" key="3">
    <source>
        <dbReference type="ARBA" id="ARBA00022490"/>
    </source>
</evidence>
<organism evidence="6 7">
    <name type="scientific">Gryllus longicercus</name>
    <dbReference type="NCBI Taxonomy" id="2509291"/>
    <lineage>
        <taxon>Eukaryota</taxon>
        <taxon>Metazoa</taxon>
        <taxon>Ecdysozoa</taxon>
        <taxon>Arthropoda</taxon>
        <taxon>Hexapoda</taxon>
        <taxon>Insecta</taxon>
        <taxon>Pterygota</taxon>
        <taxon>Neoptera</taxon>
        <taxon>Polyneoptera</taxon>
        <taxon>Orthoptera</taxon>
        <taxon>Ensifera</taxon>
        <taxon>Gryllidea</taxon>
        <taxon>Grylloidea</taxon>
        <taxon>Gryllidae</taxon>
        <taxon>Gryllinae</taxon>
        <taxon>Gryllus</taxon>
    </lineage>
</organism>
<protein>
    <recommendedName>
        <fullName evidence="8">Myeloid leukemia factor</fullName>
    </recommendedName>
</protein>
<gene>
    <name evidence="6" type="ORF">R5R35_010029</name>
</gene>
<reference evidence="6 7" key="1">
    <citation type="submission" date="2024-03" db="EMBL/GenBank/DDBJ databases">
        <title>The genome assembly and annotation of the cricket Gryllus longicercus Weissman &amp; Gray.</title>
        <authorList>
            <person name="Szrajer S."/>
            <person name="Gray D."/>
            <person name="Ylla G."/>
        </authorList>
    </citation>
    <scope>NUCLEOTIDE SEQUENCE [LARGE SCALE GENOMIC DNA]</scope>
    <source>
        <strain evidence="6">DAG 2021-001</strain>
        <tissue evidence="6">Whole body minus gut</tissue>
    </source>
</reference>